<dbReference type="Proteomes" id="UP000800092">
    <property type="component" value="Unassembled WGS sequence"/>
</dbReference>
<organism evidence="2 3">
    <name type="scientific">Viridothelium virens</name>
    <name type="common">Speckled blister lichen</name>
    <name type="synonym">Trypethelium virens</name>
    <dbReference type="NCBI Taxonomy" id="1048519"/>
    <lineage>
        <taxon>Eukaryota</taxon>
        <taxon>Fungi</taxon>
        <taxon>Dikarya</taxon>
        <taxon>Ascomycota</taxon>
        <taxon>Pezizomycotina</taxon>
        <taxon>Dothideomycetes</taxon>
        <taxon>Dothideomycetes incertae sedis</taxon>
        <taxon>Trypetheliales</taxon>
        <taxon>Trypetheliaceae</taxon>
        <taxon>Viridothelium</taxon>
    </lineage>
</organism>
<accession>A0A6A6HKS2</accession>
<protein>
    <submittedName>
        <fullName evidence="2">Uncharacterized protein</fullName>
    </submittedName>
</protein>
<proteinExistence type="predicted"/>
<feature type="transmembrane region" description="Helical" evidence="1">
    <location>
        <begin position="12"/>
        <end position="29"/>
    </location>
</feature>
<keyword evidence="1" id="KW-0812">Transmembrane</keyword>
<dbReference type="EMBL" id="ML991777">
    <property type="protein sequence ID" value="KAF2238113.1"/>
    <property type="molecule type" value="Genomic_DNA"/>
</dbReference>
<name>A0A6A6HKS2_VIRVR</name>
<gene>
    <name evidence="2" type="ORF">EV356DRAFT_508750</name>
</gene>
<keyword evidence="3" id="KW-1185">Reference proteome</keyword>
<keyword evidence="1" id="KW-1133">Transmembrane helix</keyword>
<dbReference type="AlphaFoldDB" id="A0A6A6HKS2"/>
<evidence type="ECO:0000313" key="3">
    <source>
        <dbReference type="Proteomes" id="UP000800092"/>
    </source>
</evidence>
<evidence type="ECO:0000313" key="2">
    <source>
        <dbReference type="EMBL" id="KAF2238113.1"/>
    </source>
</evidence>
<keyword evidence="1" id="KW-0472">Membrane</keyword>
<reference evidence="2" key="1">
    <citation type="journal article" date="2020" name="Stud. Mycol.">
        <title>101 Dothideomycetes genomes: a test case for predicting lifestyles and emergence of pathogens.</title>
        <authorList>
            <person name="Haridas S."/>
            <person name="Albert R."/>
            <person name="Binder M."/>
            <person name="Bloem J."/>
            <person name="Labutti K."/>
            <person name="Salamov A."/>
            <person name="Andreopoulos B."/>
            <person name="Baker S."/>
            <person name="Barry K."/>
            <person name="Bills G."/>
            <person name="Bluhm B."/>
            <person name="Cannon C."/>
            <person name="Castanera R."/>
            <person name="Culley D."/>
            <person name="Daum C."/>
            <person name="Ezra D."/>
            <person name="Gonzalez J."/>
            <person name="Henrissat B."/>
            <person name="Kuo A."/>
            <person name="Liang C."/>
            <person name="Lipzen A."/>
            <person name="Lutzoni F."/>
            <person name="Magnuson J."/>
            <person name="Mondo S."/>
            <person name="Nolan M."/>
            <person name="Ohm R."/>
            <person name="Pangilinan J."/>
            <person name="Park H.-J."/>
            <person name="Ramirez L."/>
            <person name="Alfaro M."/>
            <person name="Sun H."/>
            <person name="Tritt A."/>
            <person name="Yoshinaga Y."/>
            <person name="Zwiers L.-H."/>
            <person name="Turgeon B."/>
            <person name="Goodwin S."/>
            <person name="Spatafora J."/>
            <person name="Crous P."/>
            <person name="Grigoriev I."/>
        </authorList>
    </citation>
    <scope>NUCLEOTIDE SEQUENCE</scope>
    <source>
        <strain evidence="2">Tuck. ex Michener</strain>
    </source>
</reference>
<evidence type="ECO:0000256" key="1">
    <source>
        <dbReference type="SAM" id="Phobius"/>
    </source>
</evidence>
<sequence length="124" mass="13916">MPGEFDATSTMVGIIVLVPCVVCMSARSIRDDPHLRSIPDGILKLHLCCDAMLRQVKRPCVNPWHLMAQELIPTLLSAIGGSGWSLKTRPLCFPYFLFKSSYSRTRKNYLMVGLDSGSQYRLLL</sequence>